<dbReference type="Proteomes" id="UP000034665">
    <property type="component" value="Unassembled WGS sequence"/>
</dbReference>
<evidence type="ECO:0000313" key="2">
    <source>
        <dbReference type="Proteomes" id="UP000034665"/>
    </source>
</evidence>
<organism evidence="1 2">
    <name type="scientific">Candidatus Wolfebacteria bacterium GW2011_GWC2_39_22</name>
    <dbReference type="NCBI Taxonomy" id="1619013"/>
    <lineage>
        <taxon>Bacteria</taxon>
        <taxon>Candidatus Wolfeibacteriota</taxon>
    </lineage>
</organism>
<accession>A0A0G0N9I7</accession>
<proteinExistence type="predicted"/>
<reference evidence="1 2" key="1">
    <citation type="journal article" date="2015" name="Nature">
        <title>rRNA introns, odd ribosomes, and small enigmatic genomes across a large radiation of phyla.</title>
        <authorList>
            <person name="Brown C.T."/>
            <person name="Hug L.A."/>
            <person name="Thomas B.C."/>
            <person name="Sharon I."/>
            <person name="Castelle C.J."/>
            <person name="Singh A."/>
            <person name="Wilkins M.J."/>
            <person name="Williams K.H."/>
            <person name="Banfield J.F."/>
        </authorList>
    </citation>
    <scope>NUCLEOTIDE SEQUENCE [LARGE SCALE GENOMIC DNA]</scope>
</reference>
<evidence type="ECO:0000313" key="1">
    <source>
        <dbReference type="EMBL" id="KKR12839.1"/>
    </source>
</evidence>
<name>A0A0G0N9I7_9BACT</name>
<dbReference type="EMBL" id="LBWR01000001">
    <property type="protein sequence ID" value="KKR12839.1"/>
    <property type="molecule type" value="Genomic_DNA"/>
</dbReference>
<dbReference type="STRING" id="1619013.UT41_C0001G0383"/>
<protein>
    <submittedName>
        <fullName evidence="1">Uncharacterized protein</fullName>
    </submittedName>
</protein>
<comment type="caution">
    <text evidence="1">The sequence shown here is derived from an EMBL/GenBank/DDBJ whole genome shotgun (WGS) entry which is preliminary data.</text>
</comment>
<gene>
    <name evidence="1" type="ORF">UT41_C0001G0383</name>
</gene>
<sequence length="664" mass="75627">MTEGLQSKESKEQVFKTRLNKILERKITVETIDSYMDRAVDELIHLTDEIVADYRIKNPNEVATGSELEDLAYADNTLPNIGEFLDVAQQKSEQLYHVDGYIKSAITTKSEVITPPDVFGGFSSAGGYYEKPDVKHRLKALLYILKDHGIDLDRIVAQDGVLRGNMVREMSYVSVTIPELNRLVLVCDEEGNASYIFDLEKLQDRGVSADAVGAMTKEDYKVFIEQNPGVGVRFAYSSNWMERVEDLMFNEFTEEQKKEPSDVERLRGLPKASSTELDPWRTFWTDPETGNHWSNLTMLSERLRVNRNILETIIKKESFASKKIVGVSNREVDAFCYEDLAAHGHLQDLLNAPSVETSEWKGFFIDEQGKHWAGRSEMAEKLGISQTFIRKYYTGETFPLKTIRQTGGKVVSAICYEDFIEYKEIKDFLSAPRVEAMGEWKGFWTDPEGNHWAGIAALTEHMDIKRAGLASIIEDGAFDKKTIRPLSGPLADGFCIEVLLQNVQVKRILAAPRVERAGEWKGFWTDPEGKHWGTKWVMSEKGELPYEAIERIMAAQGDMFVSKDTRDLSDRLASTFCYEDLMKIDQIKKFRSLPRVEKEGEWKGFRKEGDGKHYGTLRQIALRLNQDRASLEKIIKSKGIASREILDGAGRFGDGYAYEDFLEY</sequence>
<dbReference type="AlphaFoldDB" id="A0A0G0N9I7"/>